<dbReference type="InterPro" id="IPR019826">
    <property type="entry name" value="Carboxylesterase_B_AS"/>
</dbReference>
<gene>
    <name evidence="8" type="ORF">IPOD504_LOCUS17186</name>
</gene>
<feature type="non-terminal residue" evidence="8">
    <location>
        <position position="545"/>
    </location>
</feature>
<reference evidence="8" key="1">
    <citation type="submission" date="2022-03" db="EMBL/GenBank/DDBJ databases">
        <authorList>
            <person name="Martin H S."/>
        </authorList>
    </citation>
    <scope>NUCLEOTIDE SEQUENCE</scope>
</reference>
<sequence>MIERCFHLSLDMATVTIKQGDLKGVLCQTDDVEYYAFKGIPYAKPPVGRLRFKAPEPPEPWVGLRDASQHGPVCPQYNERMDRIESGSEDCLYVNVYTKSLAPVSPLPVLLWIHGGGFYTGSGNSEFYGPEFFMEHDVVLVTFNYRLEVLGFLCLDNEEVPGNAGLKDQVAAMKWVKSNIAAFGGDADNITIFGCSAGGASASYHLTSKMSQGLFNKAICQSGVCLNDWSYNLYAKKRAFQLGKLLGKDTDSTDELLEFLRNVPASSLVNINLPSLDVKHKDIVDSIFFGPVVESEHLRVQKFITESPIDSLKKGLVADVPIIVGYTSGEGIEMARKLKQLIKFLRKSGSIVPREIKLKVDPEALKYIDGRMRAKYFGDREISENMLQEVADLQTYSLFGYNIYRFASLCAMFNTSSVYLYKFTAETERNYTKRSYKMNSVKGVCHADDLPYLFNVTCLNIPLSEDSKPIIRRMVALWTSFARTGNPTNLSHVPIWKPYTSKDKNCYLMGRTFECAENPDGDHINFWEEIYSSTLKNDVTSNCRM</sequence>
<feature type="domain" description="Carboxylesterase type B" evidence="7">
    <location>
        <begin position="13"/>
        <end position="527"/>
    </location>
</feature>
<dbReference type="EMBL" id="OW152821">
    <property type="protein sequence ID" value="CAH2076218.1"/>
    <property type="molecule type" value="Genomic_DNA"/>
</dbReference>
<keyword evidence="4" id="KW-1015">Disulfide bond</keyword>
<dbReference type="Proteomes" id="UP000837857">
    <property type="component" value="Chromosome 9"/>
</dbReference>
<name>A0ABN8J8P7_9NEOP</name>
<keyword evidence="2" id="KW-0719">Serine esterase</keyword>
<evidence type="ECO:0000313" key="9">
    <source>
        <dbReference type="Proteomes" id="UP000837857"/>
    </source>
</evidence>
<accession>A0ABN8J8P7</accession>
<evidence type="ECO:0000256" key="4">
    <source>
        <dbReference type="ARBA" id="ARBA00023157"/>
    </source>
</evidence>
<dbReference type="SUPFAM" id="SSF53474">
    <property type="entry name" value="alpha/beta-Hydrolases"/>
    <property type="match status" value="1"/>
</dbReference>
<proteinExistence type="inferred from homology"/>
<evidence type="ECO:0000256" key="6">
    <source>
        <dbReference type="RuleBase" id="RU361235"/>
    </source>
</evidence>
<organism evidence="8 9">
    <name type="scientific">Iphiclides podalirius</name>
    <name type="common">scarce swallowtail</name>
    <dbReference type="NCBI Taxonomy" id="110791"/>
    <lineage>
        <taxon>Eukaryota</taxon>
        <taxon>Metazoa</taxon>
        <taxon>Ecdysozoa</taxon>
        <taxon>Arthropoda</taxon>
        <taxon>Hexapoda</taxon>
        <taxon>Insecta</taxon>
        <taxon>Pterygota</taxon>
        <taxon>Neoptera</taxon>
        <taxon>Endopterygota</taxon>
        <taxon>Lepidoptera</taxon>
        <taxon>Glossata</taxon>
        <taxon>Ditrysia</taxon>
        <taxon>Papilionoidea</taxon>
        <taxon>Papilionidae</taxon>
        <taxon>Papilioninae</taxon>
        <taxon>Iphiclides</taxon>
    </lineage>
</organism>
<dbReference type="PANTHER" id="PTHR43142:SF1">
    <property type="entry name" value="CARBOXYLIC ESTER HYDROLASE"/>
    <property type="match status" value="1"/>
</dbReference>
<evidence type="ECO:0000256" key="1">
    <source>
        <dbReference type="ARBA" id="ARBA00005964"/>
    </source>
</evidence>
<evidence type="ECO:0000256" key="3">
    <source>
        <dbReference type="ARBA" id="ARBA00022801"/>
    </source>
</evidence>
<dbReference type="Pfam" id="PF00135">
    <property type="entry name" value="COesterase"/>
    <property type="match status" value="1"/>
</dbReference>
<keyword evidence="5" id="KW-0325">Glycoprotein</keyword>
<keyword evidence="9" id="KW-1185">Reference proteome</keyword>
<protein>
    <recommendedName>
        <fullName evidence="6">Carboxylic ester hydrolase</fullName>
        <ecNumber evidence="6">3.1.1.-</ecNumber>
    </recommendedName>
</protein>
<evidence type="ECO:0000259" key="7">
    <source>
        <dbReference type="Pfam" id="PF00135"/>
    </source>
</evidence>
<dbReference type="CDD" id="cd00312">
    <property type="entry name" value="Esterase_lipase"/>
    <property type="match status" value="1"/>
</dbReference>
<keyword evidence="3 6" id="KW-0378">Hydrolase</keyword>
<dbReference type="InterPro" id="IPR029058">
    <property type="entry name" value="AB_hydrolase_fold"/>
</dbReference>
<evidence type="ECO:0000313" key="8">
    <source>
        <dbReference type="EMBL" id="CAH2076218.1"/>
    </source>
</evidence>
<dbReference type="InterPro" id="IPR002018">
    <property type="entry name" value="CarbesteraseB"/>
</dbReference>
<dbReference type="PROSITE" id="PS00122">
    <property type="entry name" value="CARBOXYLESTERASE_B_1"/>
    <property type="match status" value="1"/>
</dbReference>
<evidence type="ECO:0000256" key="5">
    <source>
        <dbReference type="ARBA" id="ARBA00023180"/>
    </source>
</evidence>
<comment type="similarity">
    <text evidence="1 6">Belongs to the type-B carboxylesterase/lipase family.</text>
</comment>
<dbReference type="PANTHER" id="PTHR43142">
    <property type="entry name" value="CARBOXYLIC ESTER HYDROLASE"/>
    <property type="match status" value="1"/>
</dbReference>
<dbReference type="Gene3D" id="3.40.50.1820">
    <property type="entry name" value="alpha/beta hydrolase"/>
    <property type="match status" value="1"/>
</dbReference>
<evidence type="ECO:0000256" key="2">
    <source>
        <dbReference type="ARBA" id="ARBA00022487"/>
    </source>
</evidence>
<dbReference type="EC" id="3.1.1.-" evidence="6"/>